<evidence type="ECO:0000313" key="3">
    <source>
        <dbReference type="EMBL" id="GGX84411.1"/>
    </source>
</evidence>
<dbReference type="AlphaFoldDB" id="A0A918NNZ1"/>
<comment type="caution">
    <text evidence="3">The sequence shown here is derived from an EMBL/GenBank/DDBJ whole genome shotgun (WGS) entry which is preliminary data.</text>
</comment>
<protein>
    <recommendedName>
        <fullName evidence="2">Barstar (barnase inhibitor) domain-containing protein</fullName>
    </recommendedName>
</protein>
<sequence length="145" mass="16590">MSEFWESWVDPGDVISGLPLDPYFVHERRRREVVEEMARAGFDVQEVDLSGITTERELLVMLGRSFSAPDYYGKNWDALRDVLFEQGGRAAFRIALVFSSSDAFLRAQTHGFVRSVTLLQMLARDLSDVDEGCGQLEIFYLADWE</sequence>
<comment type="similarity">
    <text evidence="1">Belongs to the barstar family.</text>
</comment>
<keyword evidence="4" id="KW-1185">Reference proteome</keyword>
<evidence type="ECO:0000313" key="4">
    <source>
        <dbReference type="Proteomes" id="UP000645555"/>
    </source>
</evidence>
<dbReference type="SUPFAM" id="SSF52038">
    <property type="entry name" value="Barstar-related"/>
    <property type="match status" value="1"/>
</dbReference>
<reference evidence="3" key="2">
    <citation type="submission" date="2020-09" db="EMBL/GenBank/DDBJ databases">
        <authorList>
            <person name="Sun Q."/>
            <person name="Ohkuma M."/>
        </authorList>
    </citation>
    <scope>NUCLEOTIDE SEQUENCE</scope>
    <source>
        <strain evidence="3">JCM 4956</strain>
    </source>
</reference>
<gene>
    <name evidence="3" type="ORF">GCM10010515_59990</name>
</gene>
<dbReference type="Proteomes" id="UP000645555">
    <property type="component" value="Unassembled WGS sequence"/>
</dbReference>
<reference evidence="3" key="1">
    <citation type="journal article" date="2014" name="Int. J. Syst. Evol. Microbiol.">
        <title>Complete genome sequence of Corynebacterium casei LMG S-19264T (=DSM 44701T), isolated from a smear-ripened cheese.</title>
        <authorList>
            <consortium name="US DOE Joint Genome Institute (JGI-PGF)"/>
            <person name="Walter F."/>
            <person name="Albersmeier A."/>
            <person name="Kalinowski J."/>
            <person name="Ruckert C."/>
        </authorList>
    </citation>
    <scope>NUCLEOTIDE SEQUENCE</scope>
    <source>
        <strain evidence="3">JCM 4956</strain>
    </source>
</reference>
<proteinExistence type="inferred from homology"/>
<accession>A0A918NNZ1</accession>
<feature type="domain" description="Barstar (barnase inhibitor)" evidence="2">
    <location>
        <begin position="44"/>
        <end position="127"/>
    </location>
</feature>
<dbReference type="Gene3D" id="3.30.370.10">
    <property type="entry name" value="Barstar-like"/>
    <property type="match status" value="1"/>
</dbReference>
<dbReference type="InterPro" id="IPR000468">
    <property type="entry name" value="Barstar"/>
</dbReference>
<dbReference type="RefSeq" id="WP_190038723.1">
    <property type="nucleotide sequence ID" value="NZ_BMWD01000025.1"/>
</dbReference>
<dbReference type="EMBL" id="BMWD01000025">
    <property type="protein sequence ID" value="GGX84411.1"/>
    <property type="molecule type" value="Genomic_DNA"/>
</dbReference>
<dbReference type="InterPro" id="IPR035905">
    <property type="entry name" value="Barstar-like_sf"/>
</dbReference>
<evidence type="ECO:0000256" key="1">
    <source>
        <dbReference type="ARBA" id="ARBA00006845"/>
    </source>
</evidence>
<name>A0A918NNZ1_9ACTN</name>
<evidence type="ECO:0000259" key="2">
    <source>
        <dbReference type="Pfam" id="PF01337"/>
    </source>
</evidence>
<dbReference type="Pfam" id="PF01337">
    <property type="entry name" value="Barstar"/>
    <property type="match status" value="1"/>
</dbReference>
<organism evidence="3 4">
    <name type="scientific">Streptomyces fructofermentans</name>
    <dbReference type="NCBI Taxonomy" id="152141"/>
    <lineage>
        <taxon>Bacteria</taxon>
        <taxon>Bacillati</taxon>
        <taxon>Actinomycetota</taxon>
        <taxon>Actinomycetes</taxon>
        <taxon>Kitasatosporales</taxon>
        <taxon>Streptomycetaceae</taxon>
        <taxon>Streptomyces</taxon>
    </lineage>
</organism>